<dbReference type="RefSeq" id="WP_229666327.1">
    <property type="nucleotide sequence ID" value="NZ_BAAAWV010000001.1"/>
</dbReference>
<dbReference type="NCBIfam" id="NF046112">
    <property type="entry name" value="MSMEG_6209_Nter"/>
    <property type="match status" value="1"/>
</dbReference>
<proteinExistence type="predicted"/>
<keyword evidence="2" id="KW-1185">Reference proteome</keyword>
<accession>A0ABQ1XDT5</accession>
<name>A0ABQ1XDT5_9MICC</name>
<organism evidence="1 2">
    <name type="scientific">Pseudarthrobacter polychromogenes</name>
    <dbReference type="NCBI Taxonomy" id="1676"/>
    <lineage>
        <taxon>Bacteria</taxon>
        <taxon>Bacillati</taxon>
        <taxon>Actinomycetota</taxon>
        <taxon>Actinomycetes</taxon>
        <taxon>Micrococcales</taxon>
        <taxon>Micrococcaceae</taxon>
        <taxon>Pseudarthrobacter</taxon>
    </lineage>
</organism>
<dbReference type="Gene3D" id="1.10.8.1060">
    <property type="entry name" value="Corynebacterium glutamicum thioredoxin-dependent arsenate reductase, N-terminal domain"/>
    <property type="match status" value="1"/>
</dbReference>
<evidence type="ECO:0000313" key="2">
    <source>
        <dbReference type="Proteomes" id="UP000596938"/>
    </source>
</evidence>
<protein>
    <submittedName>
        <fullName evidence="1">Uncharacterized protein</fullName>
    </submittedName>
</protein>
<gene>
    <name evidence="1" type="ORF">GCM10011577_11110</name>
</gene>
<reference evidence="2" key="1">
    <citation type="journal article" date="2019" name="Int. J. Syst. Evol. Microbiol.">
        <title>The Global Catalogue of Microorganisms (GCM) 10K type strain sequencing project: providing services to taxonomists for standard genome sequencing and annotation.</title>
        <authorList>
            <consortium name="The Broad Institute Genomics Platform"/>
            <consortium name="The Broad Institute Genome Sequencing Center for Infectious Disease"/>
            <person name="Wu L."/>
            <person name="Ma J."/>
        </authorList>
    </citation>
    <scope>NUCLEOTIDE SEQUENCE [LARGE SCALE GENOMIC DNA]</scope>
    <source>
        <strain evidence="2">CGMCC 1.1927</strain>
    </source>
</reference>
<dbReference type="Proteomes" id="UP000596938">
    <property type="component" value="Unassembled WGS sequence"/>
</dbReference>
<comment type="caution">
    <text evidence="1">The sequence shown here is derived from an EMBL/GenBank/DDBJ whole genome shotgun (WGS) entry which is preliminary data.</text>
</comment>
<sequence length="75" mass="8550">MMLKKTETQALTDVVDRLAAHFPGQPRSVIEDVVAHEHSLFDEGRVRDYIPILVERAAKLRLARQHLLVPAPVRQ</sequence>
<evidence type="ECO:0000313" key="1">
    <source>
        <dbReference type="EMBL" id="GGG90479.1"/>
    </source>
</evidence>
<dbReference type="EMBL" id="BMKU01000003">
    <property type="protein sequence ID" value="GGG90479.1"/>
    <property type="molecule type" value="Genomic_DNA"/>
</dbReference>